<evidence type="ECO:0000256" key="1">
    <source>
        <dbReference type="ARBA" id="ARBA00009943"/>
    </source>
</evidence>
<dbReference type="Gene3D" id="3.40.630.30">
    <property type="match status" value="1"/>
</dbReference>
<dbReference type="Pfam" id="PF13480">
    <property type="entry name" value="Acetyltransf_6"/>
    <property type="match status" value="1"/>
</dbReference>
<evidence type="ECO:0000256" key="6">
    <source>
        <dbReference type="ARBA" id="ARBA00023316"/>
    </source>
</evidence>
<keyword evidence="5" id="KW-0012">Acyltransferase</keyword>
<dbReference type="PROSITE" id="PS51191">
    <property type="entry name" value="FEMABX"/>
    <property type="match status" value="1"/>
</dbReference>
<reference evidence="8 9" key="1">
    <citation type="submission" date="2018-04" db="EMBL/GenBank/DDBJ databases">
        <title>Genome of Nocardioides gansuensis WSJ-1.</title>
        <authorList>
            <person name="Wu S."/>
            <person name="Wang G."/>
        </authorList>
    </citation>
    <scope>NUCLEOTIDE SEQUENCE [LARGE SCALE GENOMIC DNA]</scope>
    <source>
        <strain evidence="8 9">WSJ-1</strain>
    </source>
</reference>
<evidence type="ECO:0000259" key="7">
    <source>
        <dbReference type="Pfam" id="PF13480"/>
    </source>
</evidence>
<accession>A0A2T8FB23</accession>
<dbReference type="GO" id="GO:0008360">
    <property type="term" value="P:regulation of cell shape"/>
    <property type="evidence" value="ECO:0007669"/>
    <property type="project" value="UniProtKB-KW"/>
</dbReference>
<gene>
    <name evidence="8" type="ORF">DDE18_11280</name>
</gene>
<dbReference type="EMBL" id="QDGZ01000004">
    <property type="protein sequence ID" value="PVG82919.1"/>
    <property type="molecule type" value="Genomic_DNA"/>
</dbReference>
<organism evidence="8 9">
    <name type="scientific">Nocardioides gansuensis</name>
    <dbReference type="NCBI Taxonomy" id="2138300"/>
    <lineage>
        <taxon>Bacteria</taxon>
        <taxon>Bacillati</taxon>
        <taxon>Actinomycetota</taxon>
        <taxon>Actinomycetes</taxon>
        <taxon>Propionibacteriales</taxon>
        <taxon>Nocardioidaceae</taxon>
        <taxon>Nocardioides</taxon>
    </lineage>
</organism>
<evidence type="ECO:0000313" key="9">
    <source>
        <dbReference type="Proteomes" id="UP000246018"/>
    </source>
</evidence>
<keyword evidence="9" id="KW-1185">Reference proteome</keyword>
<evidence type="ECO:0000256" key="2">
    <source>
        <dbReference type="ARBA" id="ARBA00022679"/>
    </source>
</evidence>
<dbReference type="GO" id="GO:0009252">
    <property type="term" value="P:peptidoglycan biosynthetic process"/>
    <property type="evidence" value="ECO:0007669"/>
    <property type="project" value="UniProtKB-KW"/>
</dbReference>
<proteinExistence type="inferred from homology"/>
<dbReference type="InterPro" id="IPR050644">
    <property type="entry name" value="PG_Glycine_Bridge_Synth"/>
</dbReference>
<keyword evidence="2" id="KW-0808">Transferase</keyword>
<comment type="similarity">
    <text evidence="1">Belongs to the FemABX family.</text>
</comment>
<dbReference type="PANTHER" id="PTHR36174">
    <property type="entry name" value="LIPID II:GLYCINE GLYCYLTRANSFERASE"/>
    <property type="match status" value="1"/>
</dbReference>
<dbReference type="GO" id="GO:0016755">
    <property type="term" value="F:aminoacyltransferase activity"/>
    <property type="evidence" value="ECO:0007669"/>
    <property type="project" value="InterPro"/>
</dbReference>
<dbReference type="InterPro" id="IPR016181">
    <property type="entry name" value="Acyl_CoA_acyltransferase"/>
</dbReference>
<dbReference type="AlphaFoldDB" id="A0A2T8FB23"/>
<comment type="caution">
    <text evidence="8">The sequence shown here is derived from an EMBL/GenBank/DDBJ whole genome shotgun (WGS) entry which is preliminary data.</text>
</comment>
<dbReference type="Proteomes" id="UP000246018">
    <property type="component" value="Unassembled WGS sequence"/>
</dbReference>
<evidence type="ECO:0000256" key="3">
    <source>
        <dbReference type="ARBA" id="ARBA00022960"/>
    </source>
</evidence>
<keyword evidence="3" id="KW-0133">Cell shape</keyword>
<evidence type="ECO:0000256" key="4">
    <source>
        <dbReference type="ARBA" id="ARBA00022984"/>
    </source>
</evidence>
<dbReference type="GO" id="GO:0071555">
    <property type="term" value="P:cell wall organization"/>
    <property type="evidence" value="ECO:0007669"/>
    <property type="project" value="UniProtKB-KW"/>
</dbReference>
<keyword evidence="4" id="KW-0573">Peptidoglycan synthesis</keyword>
<dbReference type="InterPro" id="IPR003447">
    <property type="entry name" value="FEMABX"/>
</dbReference>
<dbReference type="SUPFAM" id="SSF55729">
    <property type="entry name" value="Acyl-CoA N-acyltransferases (Nat)"/>
    <property type="match status" value="1"/>
</dbReference>
<evidence type="ECO:0000313" key="8">
    <source>
        <dbReference type="EMBL" id="PVG82919.1"/>
    </source>
</evidence>
<dbReference type="InterPro" id="IPR038740">
    <property type="entry name" value="BioF2-like_GNAT_dom"/>
</dbReference>
<keyword evidence="6" id="KW-0961">Cell wall biogenesis/degradation</keyword>
<dbReference type="PANTHER" id="PTHR36174:SF1">
    <property type="entry name" value="LIPID II:GLYCINE GLYCYLTRANSFERASE"/>
    <property type="match status" value="1"/>
</dbReference>
<evidence type="ECO:0000256" key="5">
    <source>
        <dbReference type="ARBA" id="ARBA00023315"/>
    </source>
</evidence>
<feature type="domain" description="BioF2-like acetyltransferase" evidence="7">
    <location>
        <begin position="144"/>
        <end position="284"/>
    </location>
</feature>
<name>A0A2T8FB23_9ACTN</name>
<sequence length="339" mass="36265">MDGRQRSLHTAVVPTTPFQTPAWRAAAAATGLFVDATVVTDGAGRELVLPALRRRGPMRATASLPLGWGFGGIVAPGGGPTGADVRAVVDELGRRGVRLARLRPPPEQDAAFAGSGVSWSLVRENHSYEIDLRRGREAVSAAFASSVRRAVRKAEKSGVIVERRSDMEAVEEFHRLYRLSVLRWAGETRLPDRVVQVRAMRAEPLGKYRAVLSHMGDDCGVWLAHHAGAVVAALVVLSHGGEHAYWRGAMDVERAGPVRANDLLQVSAIEHARGSGGDRYAMGLTAPGSGLARFKSGFGAELKVSHEYAIEPAWRSLLRESAGQVLVPLRGWASGPAGS</sequence>
<protein>
    <recommendedName>
        <fullName evidence="7">BioF2-like acetyltransferase domain-containing protein</fullName>
    </recommendedName>
</protein>